<dbReference type="InterPro" id="IPR000587">
    <property type="entry name" value="Creatinase_N"/>
</dbReference>
<dbReference type="Pfam" id="PF00557">
    <property type="entry name" value="Peptidase_M24"/>
    <property type="match status" value="1"/>
</dbReference>
<feature type="domain" description="DNA2/NAM7 helicase helicase" evidence="8">
    <location>
        <begin position="1040"/>
        <end position="1111"/>
    </location>
</feature>
<proteinExistence type="inferred from homology"/>
<feature type="domain" description="Peptidase M24" evidence="6">
    <location>
        <begin position="311"/>
        <end position="527"/>
    </location>
</feature>
<dbReference type="InterPro" id="IPR050422">
    <property type="entry name" value="X-Pro_aminopeptidase_P"/>
</dbReference>
<evidence type="ECO:0000259" key="6">
    <source>
        <dbReference type="Pfam" id="PF00557"/>
    </source>
</evidence>
<keyword evidence="4" id="KW-0378">Hydrolase</keyword>
<evidence type="ECO:0000256" key="4">
    <source>
        <dbReference type="ARBA" id="ARBA00022801"/>
    </source>
</evidence>
<dbReference type="InterPro" id="IPR027417">
    <property type="entry name" value="P-loop_NTPase"/>
</dbReference>
<evidence type="ECO:0000256" key="5">
    <source>
        <dbReference type="ARBA" id="ARBA00023211"/>
    </source>
</evidence>
<dbReference type="GO" id="GO:0070006">
    <property type="term" value="F:metalloaminopeptidase activity"/>
    <property type="evidence" value="ECO:0007669"/>
    <property type="project" value="InterPro"/>
</dbReference>
<dbReference type="InterPro" id="IPR047187">
    <property type="entry name" value="SF1_C_Upf1"/>
</dbReference>
<reference evidence="11" key="1">
    <citation type="submission" date="2020-05" db="EMBL/GenBank/DDBJ databases">
        <title>Mycena genomes resolve the evolution of fungal bioluminescence.</title>
        <authorList>
            <person name="Tsai I.J."/>
        </authorList>
    </citation>
    <scope>NUCLEOTIDE SEQUENCE</scope>
    <source>
        <strain evidence="11">CCC161011</strain>
    </source>
</reference>
<dbReference type="OrthoDB" id="6513042at2759"/>
<evidence type="ECO:0000313" key="12">
    <source>
        <dbReference type="Proteomes" id="UP000620124"/>
    </source>
</evidence>
<keyword evidence="11" id="KW-0347">Helicase</keyword>
<dbReference type="InterPro" id="IPR029149">
    <property type="entry name" value="Creatin/AminoP/Spt16_N"/>
</dbReference>
<dbReference type="PANTHER" id="PTHR43763">
    <property type="entry name" value="XAA-PRO AMINOPEPTIDASE 1"/>
    <property type="match status" value="1"/>
</dbReference>
<evidence type="ECO:0000256" key="3">
    <source>
        <dbReference type="ARBA" id="ARBA00022723"/>
    </source>
</evidence>
<feature type="domain" description="Creatinase N-terminal" evidence="7">
    <location>
        <begin position="13"/>
        <end position="147"/>
    </location>
</feature>
<dbReference type="Pfam" id="PF16189">
    <property type="entry name" value="Creatinase_N_2"/>
    <property type="match status" value="1"/>
</dbReference>
<evidence type="ECO:0000259" key="10">
    <source>
        <dbReference type="Pfam" id="PF16188"/>
    </source>
</evidence>
<comment type="cofactor">
    <cofactor evidence="1">
        <name>Mn(2+)</name>
        <dbReference type="ChEBI" id="CHEBI:29035"/>
    </cofactor>
</comment>
<organism evidence="11 12">
    <name type="scientific">Mycena venus</name>
    <dbReference type="NCBI Taxonomy" id="2733690"/>
    <lineage>
        <taxon>Eukaryota</taxon>
        <taxon>Fungi</taxon>
        <taxon>Dikarya</taxon>
        <taxon>Basidiomycota</taxon>
        <taxon>Agaricomycotina</taxon>
        <taxon>Agaricomycetes</taxon>
        <taxon>Agaricomycetidae</taxon>
        <taxon>Agaricales</taxon>
        <taxon>Marasmiineae</taxon>
        <taxon>Mycenaceae</taxon>
        <taxon>Mycena</taxon>
    </lineage>
</organism>
<protein>
    <submittedName>
        <fullName evidence="11">RNA helicase</fullName>
    </submittedName>
</protein>
<keyword evidence="12" id="KW-1185">Reference proteome</keyword>
<dbReference type="CDD" id="cd01085">
    <property type="entry name" value="APP"/>
    <property type="match status" value="1"/>
</dbReference>
<dbReference type="Pfam" id="PF01321">
    <property type="entry name" value="Creatinase_N"/>
    <property type="match status" value="1"/>
</dbReference>
<keyword evidence="11" id="KW-0547">Nucleotide-binding</keyword>
<dbReference type="Gene3D" id="3.40.350.10">
    <property type="entry name" value="Creatinase/prolidase N-terminal domain"/>
    <property type="match status" value="2"/>
</dbReference>
<accession>A0A8H6XXZ6</accession>
<dbReference type="PANTHER" id="PTHR43763:SF6">
    <property type="entry name" value="XAA-PRO AMINOPEPTIDASE 1"/>
    <property type="match status" value="1"/>
</dbReference>
<dbReference type="Gene3D" id="3.40.50.300">
    <property type="entry name" value="P-loop containing nucleotide triphosphate hydrolases"/>
    <property type="match status" value="2"/>
</dbReference>
<feature type="domain" description="DNA2/NAM7 helicase-like C-terminal" evidence="9">
    <location>
        <begin position="1147"/>
        <end position="1326"/>
    </location>
</feature>
<evidence type="ECO:0000259" key="9">
    <source>
        <dbReference type="Pfam" id="PF13087"/>
    </source>
</evidence>
<dbReference type="FunFam" id="3.90.230.10:FF:000007">
    <property type="entry name" value="Xaa-Pro aminopeptidase P"/>
    <property type="match status" value="1"/>
</dbReference>
<dbReference type="Pfam" id="PF13086">
    <property type="entry name" value="AAA_11"/>
    <property type="match status" value="1"/>
</dbReference>
<dbReference type="GO" id="GO:0004386">
    <property type="term" value="F:helicase activity"/>
    <property type="evidence" value="ECO:0007669"/>
    <property type="project" value="UniProtKB-KW"/>
</dbReference>
<evidence type="ECO:0000259" key="8">
    <source>
        <dbReference type="Pfam" id="PF13086"/>
    </source>
</evidence>
<dbReference type="FunFam" id="3.40.350.10:FF:000003">
    <property type="entry name" value="Xaa-pro aminopeptidase P"/>
    <property type="match status" value="1"/>
</dbReference>
<name>A0A8H6XXZ6_9AGAR</name>
<keyword evidence="5" id="KW-0464">Manganese</keyword>
<dbReference type="GO" id="GO:0005737">
    <property type="term" value="C:cytoplasm"/>
    <property type="evidence" value="ECO:0007669"/>
    <property type="project" value="UniProtKB-ARBA"/>
</dbReference>
<dbReference type="Gene3D" id="3.90.230.10">
    <property type="entry name" value="Creatinase/methionine aminopeptidase superfamily"/>
    <property type="match status" value="1"/>
</dbReference>
<keyword evidence="3" id="KW-0479">Metal-binding</keyword>
<dbReference type="SUPFAM" id="SSF52540">
    <property type="entry name" value="P-loop containing nucleoside triphosphate hydrolases"/>
    <property type="match status" value="1"/>
</dbReference>
<dbReference type="InterPro" id="IPR033740">
    <property type="entry name" value="Pept_M24B"/>
</dbReference>
<dbReference type="SUPFAM" id="SSF55920">
    <property type="entry name" value="Creatinase/aminopeptidase"/>
    <property type="match status" value="1"/>
</dbReference>
<dbReference type="Pfam" id="PF13087">
    <property type="entry name" value="AAA_12"/>
    <property type="match status" value="1"/>
</dbReference>
<keyword evidence="11" id="KW-0067">ATP-binding</keyword>
<dbReference type="InterPro" id="IPR032416">
    <property type="entry name" value="Peptidase_M24_C"/>
</dbReference>
<feature type="domain" description="Peptidase M24 C-terminal" evidence="10">
    <location>
        <begin position="539"/>
        <end position="582"/>
    </location>
</feature>
<comment type="caution">
    <text evidence="11">The sequence shown here is derived from an EMBL/GenBank/DDBJ whole genome shotgun (WGS) entry which is preliminary data.</text>
</comment>
<sequence length="1422" mass="158330">MGAGTQTVNTSQRLETLRKLLAQEQVQAFVVPSEDQHSSEYLAECDERRAFISGFNGSAGCAVITADQAFLFTDGRYFLQAEQQLDKNWTLMKQGLPDVPTWQEFLSKKIDPKSRIGIDSTLISAVDAESLTKALKLRGSELVSLSKNPVDSVWAEDRPARPTSQANHIRIKSRGFARKSQKKDGKAMVVTMLDEVAWLFNLRGADIAYNPVFFAYATITPDQVTLFINPNQLDDAARRSLGDDVVVQDYATFFDKLKGLANELKEGNQKVLLGDKSSLAVAEAVGEGNYVLIPSPVAEMKAIKNDTELEGFRQSHIRDGAALARYFAWLEEQLVSGAELNESQAADKLEEFRSELDLFRGLSFPTISSTGPNGAIIHYSPDANDCAVVKRDQIYLCDSGAQFFDGTTDVTRTWHFGTPTAEEKRAFTRVLQGHIAIDAAVFPNGTTGYILDAFARKALWQDGLDYRHGTGHGVGHYLNVHEGPQGMGVRIAYNSTALKPGMTVSNEPGYYQDGSFGIRIENIVLVRKVDTPKNFGDKGFLGFEHVTMCPIQTKLIDKTVFTAEEVRWLNDYHAEVFDKVSGKRHQMFAQKQAEHVQRTQANFRPNQLPNSAIPGPNIAASKAGELTVCDRCGRELPTAERASHFKWHVKMRKKLFSDAEAMAAEAEEDKNSVTVSHKEGLDFGVVGPDDFVYIDITVLRTGFQFGIVLETISVRRDDSKFSVTLAGKSRWVKHNQARTLSVEFHPSIDGEYTDVLELIFLNTTTRDRFLITRKLGAVVGSKEDHEQLKPKSPYTGRKPAPFQFDGPIVRSLRPPTWAPIKWTSRLLEFKAPENLIQAAFGPPSGSNSKTVLQAVKEFLPAAFTLNTYTSHFQVMLWIEDEQMRLDLEMYAMTDVELKPNYPRYDLQVKGLEEGRPCVIVGDFILVRHTGAADGPWFEGRVHKEVLLSSYSDLRGQGKRSRLWKQSTNYCFGILQPAFLACAPSNSAADLIARNLMSLGTTQVFRLNSLSRKYEDLHPDLVKFSAANDNSTFLFPVVEDLRKYRVVVSTCLSGGVPANLGLKRGHFSHIFCDEAGQASEPELMLPIHSIASKSTNIVLAGDNKQLGPIVHSWIARSLGLKVSYLARIMQRELYSLDPQTTMGGSGITIVKLVNNFRSHPAILDFSNQQFYDGELIPCGNPALIRSLENSDELPTKKFPLIFHGILGKDDREGSSPSFFNIGEATLVKEICSCPRPEEIGVITPYHAQRCKIMDLLHRDPKLRGTTVGSVEEFQGQERRVIIMSTVRSNTNYVESDIRRTLGFVANPQRFNVAITRAQALLIVIGNPDILALDPLWRAFLNYIHLRGGWRGKSIAWNPDDPIVPGPSGYDSEMKRKAEGEAEEMMARLKSLIVQHNEGSGYEFDISDGELDIGPDGAVRWDAD</sequence>
<evidence type="ECO:0000313" key="11">
    <source>
        <dbReference type="EMBL" id="KAF7348616.1"/>
    </source>
</evidence>
<dbReference type="InterPro" id="IPR041677">
    <property type="entry name" value="DNA2/NAM7_AAA_11"/>
</dbReference>
<dbReference type="Pfam" id="PF16188">
    <property type="entry name" value="Peptidase_M24_C"/>
    <property type="match status" value="1"/>
</dbReference>
<dbReference type="SUPFAM" id="SSF53092">
    <property type="entry name" value="Creatinase/prolidase N-terminal domain"/>
    <property type="match status" value="1"/>
</dbReference>
<evidence type="ECO:0000256" key="2">
    <source>
        <dbReference type="ARBA" id="ARBA00008766"/>
    </source>
</evidence>
<dbReference type="EMBL" id="JACAZI010000011">
    <property type="protein sequence ID" value="KAF7348616.1"/>
    <property type="molecule type" value="Genomic_DNA"/>
</dbReference>
<evidence type="ECO:0000256" key="1">
    <source>
        <dbReference type="ARBA" id="ARBA00001936"/>
    </source>
</evidence>
<dbReference type="Proteomes" id="UP000620124">
    <property type="component" value="Unassembled WGS sequence"/>
</dbReference>
<dbReference type="CDD" id="cd18808">
    <property type="entry name" value="SF1_C_Upf1"/>
    <property type="match status" value="1"/>
</dbReference>
<gene>
    <name evidence="11" type="ORF">MVEN_01379600</name>
</gene>
<dbReference type="InterPro" id="IPR000994">
    <property type="entry name" value="Pept_M24"/>
</dbReference>
<comment type="similarity">
    <text evidence="2">Belongs to the peptidase M24B family.</text>
</comment>
<dbReference type="InterPro" id="IPR036005">
    <property type="entry name" value="Creatinase/aminopeptidase-like"/>
</dbReference>
<evidence type="ECO:0000259" key="7">
    <source>
        <dbReference type="Pfam" id="PF01321"/>
    </source>
</evidence>
<dbReference type="GO" id="GO:0046872">
    <property type="term" value="F:metal ion binding"/>
    <property type="evidence" value="ECO:0007669"/>
    <property type="project" value="UniProtKB-KW"/>
</dbReference>
<dbReference type="InterPro" id="IPR041679">
    <property type="entry name" value="DNA2/NAM7-like_C"/>
</dbReference>